<dbReference type="PANTHER" id="PTHR38791">
    <property type="entry name" value="ZN(II)2CYS6 TRANSCRIPTION FACTOR (EUROFUNG)-RELATED-RELATED"/>
    <property type="match status" value="1"/>
</dbReference>
<dbReference type="GeneID" id="83199490"/>
<gene>
    <name evidence="1" type="ORF">N7468_002890</name>
</gene>
<protein>
    <submittedName>
        <fullName evidence="1">Uncharacterized protein</fullName>
    </submittedName>
</protein>
<proteinExistence type="predicted"/>
<name>A0A9W9PKS9_9EURO</name>
<keyword evidence="2" id="KW-1185">Reference proteome</keyword>
<comment type="caution">
    <text evidence="1">The sequence shown here is derived from an EMBL/GenBank/DDBJ whole genome shotgun (WGS) entry which is preliminary data.</text>
</comment>
<dbReference type="InterPro" id="IPR053175">
    <property type="entry name" value="DHMBA_Reg_Transcription_Factor"/>
</dbReference>
<evidence type="ECO:0000313" key="2">
    <source>
        <dbReference type="Proteomes" id="UP001150941"/>
    </source>
</evidence>
<organism evidence="1 2">
    <name type="scientific">Penicillium chermesinum</name>
    <dbReference type="NCBI Taxonomy" id="63820"/>
    <lineage>
        <taxon>Eukaryota</taxon>
        <taxon>Fungi</taxon>
        <taxon>Dikarya</taxon>
        <taxon>Ascomycota</taxon>
        <taxon>Pezizomycotina</taxon>
        <taxon>Eurotiomycetes</taxon>
        <taxon>Eurotiomycetidae</taxon>
        <taxon>Eurotiales</taxon>
        <taxon>Aspergillaceae</taxon>
        <taxon>Penicillium</taxon>
    </lineage>
</organism>
<accession>A0A9W9PKS9</accession>
<reference evidence="1" key="1">
    <citation type="submission" date="2022-11" db="EMBL/GenBank/DDBJ databases">
        <authorList>
            <person name="Petersen C."/>
        </authorList>
    </citation>
    <scope>NUCLEOTIDE SEQUENCE</scope>
    <source>
        <strain evidence="1">IBT 19713</strain>
    </source>
</reference>
<evidence type="ECO:0000313" key="1">
    <source>
        <dbReference type="EMBL" id="KAJ5247907.1"/>
    </source>
</evidence>
<dbReference type="CDD" id="cd12148">
    <property type="entry name" value="fungal_TF_MHR"/>
    <property type="match status" value="1"/>
</dbReference>
<dbReference type="RefSeq" id="XP_058335328.1">
    <property type="nucleotide sequence ID" value="XM_058472187.1"/>
</dbReference>
<dbReference type="Proteomes" id="UP001150941">
    <property type="component" value="Unassembled WGS sequence"/>
</dbReference>
<dbReference type="OrthoDB" id="5429770at2759"/>
<dbReference type="EMBL" id="JAPQKS010000002">
    <property type="protein sequence ID" value="KAJ5247907.1"/>
    <property type="molecule type" value="Genomic_DNA"/>
</dbReference>
<dbReference type="AlphaFoldDB" id="A0A9W9PKS9"/>
<reference evidence="1" key="2">
    <citation type="journal article" date="2023" name="IMA Fungus">
        <title>Comparative genomic study of the Penicillium genus elucidates a diverse pangenome and 15 lateral gene transfer events.</title>
        <authorList>
            <person name="Petersen C."/>
            <person name="Sorensen T."/>
            <person name="Nielsen M.R."/>
            <person name="Sondergaard T.E."/>
            <person name="Sorensen J.L."/>
            <person name="Fitzpatrick D.A."/>
            <person name="Frisvad J.C."/>
            <person name="Nielsen K.L."/>
        </authorList>
    </citation>
    <scope>NUCLEOTIDE SEQUENCE</scope>
    <source>
        <strain evidence="1">IBT 19713</strain>
    </source>
</reference>
<sequence length="258" mass="29166">MTVHQLQEPMPCNLEKWSLWLPSSHSIDALSANYFAEVNARLASVRHRIKKEQIYASCEIAALLLPIDRELEQWVSSLPVSWMYQLHHPSSDPTSCNNDVYPDIWVASMWNNYRSVRIMIHQHILSATPCCLSEAEESARKNAVYVLRDMTAGVCRSAQYYLGGLDEDGVKGVCSGTPACFQLIWPLFLSGMLSTTPMATKTWVSRKLREIGQAMGLQLAINMSEKVSMSNASFSDREAWIIGEWYPNSNLPVQYNKS</sequence>